<dbReference type="AlphaFoldDB" id="A0AAV1SH60"/>
<sequence>MGATTAIVIVVQYFEFPSSRVLVSLFSAVNDRKFLSRNSLIDLKALSDVTLSNGLNITNAGILQETTNKGEASDNKQETVEMILQTKTKFESRNIIKSRKEATRWQEMKEREMVEEGEKDDG</sequence>
<proteinExistence type="predicted"/>
<reference evidence="1 2" key="1">
    <citation type="submission" date="2024-01" db="EMBL/GenBank/DDBJ databases">
        <authorList>
            <person name="Waweru B."/>
        </authorList>
    </citation>
    <scope>NUCLEOTIDE SEQUENCE [LARGE SCALE GENOMIC DNA]</scope>
</reference>
<name>A0AAV1SH60_9ROSI</name>
<keyword evidence="2" id="KW-1185">Reference proteome</keyword>
<gene>
    <name evidence="1" type="ORF">DCAF_LOCUS22318</name>
</gene>
<dbReference type="EMBL" id="CAWUPB010001176">
    <property type="protein sequence ID" value="CAK7349598.1"/>
    <property type="molecule type" value="Genomic_DNA"/>
</dbReference>
<comment type="caution">
    <text evidence="1">The sequence shown here is derived from an EMBL/GenBank/DDBJ whole genome shotgun (WGS) entry which is preliminary data.</text>
</comment>
<evidence type="ECO:0000313" key="2">
    <source>
        <dbReference type="Proteomes" id="UP001314170"/>
    </source>
</evidence>
<evidence type="ECO:0000313" key="1">
    <source>
        <dbReference type="EMBL" id="CAK7349598.1"/>
    </source>
</evidence>
<protein>
    <submittedName>
        <fullName evidence="1">Uncharacterized protein</fullName>
    </submittedName>
</protein>
<accession>A0AAV1SH60</accession>
<dbReference type="Proteomes" id="UP001314170">
    <property type="component" value="Unassembled WGS sequence"/>
</dbReference>
<organism evidence="1 2">
    <name type="scientific">Dovyalis caffra</name>
    <dbReference type="NCBI Taxonomy" id="77055"/>
    <lineage>
        <taxon>Eukaryota</taxon>
        <taxon>Viridiplantae</taxon>
        <taxon>Streptophyta</taxon>
        <taxon>Embryophyta</taxon>
        <taxon>Tracheophyta</taxon>
        <taxon>Spermatophyta</taxon>
        <taxon>Magnoliopsida</taxon>
        <taxon>eudicotyledons</taxon>
        <taxon>Gunneridae</taxon>
        <taxon>Pentapetalae</taxon>
        <taxon>rosids</taxon>
        <taxon>fabids</taxon>
        <taxon>Malpighiales</taxon>
        <taxon>Salicaceae</taxon>
        <taxon>Flacourtieae</taxon>
        <taxon>Dovyalis</taxon>
    </lineage>
</organism>